<dbReference type="EMBL" id="JBBNGS010000023">
    <property type="protein sequence ID" value="MEQ2638514.1"/>
    <property type="molecule type" value="Genomic_DNA"/>
</dbReference>
<dbReference type="InterPro" id="IPR029062">
    <property type="entry name" value="Class_I_gatase-like"/>
</dbReference>
<dbReference type="InterPro" id="IPR011697">
    <property type="entry name" value="Peptidase_C26"/>
</dbReference>
<gene>
    <name evidence="1" type="ORF">AAAT05_09210</name>
</gene>
<organism evidence="1 2">
    <name type="scientific">Paratractidigestivibacter faecalis</name>
    <dbReference type="NCBI Taxonomy" id="2292441"/>
    <lineage>
        <taxon>Bacteria</taxon>
        <taxon>Bacillati</taxon>
        <taxon>Actinomycetota</taxon>
        <taxon>Coriobacteriia</taxon>
        <taxon>Coriobacteriales</taxon>
        <taxon>Atopobiaceae</taxon>
        <taxon>Paratractidigestivibacter</taxon>
    </lineage>
</organism>
<accession>A0ABV1IHZ5</accession>
<dbReference type="SUPFAM" id="SSF52317">
    <property type="entry name" value="Class I glutamine amidotransferase-like"/>
    <property type="match status" value="1"/>
</dbReference>
<evidence type="ECO:0000313" key="1">
    <source>
        <dbReference type="EMBL" id="MEQ2638514.1"/>
    </source>
</evidence>
<dbReference type="Proteomes" id="UP001478817">
    <property type="component" value="Unassembled WGS sequence"/>
</dbReference>
<dbReference type="PROSITE" id="PS51273">
    <property type="entry name" value="GATASE_TYPE_1"/>
    <property type="match status" value="1"/>
</dbReference>
<keyword evidence="2" id="KW-1185">Reference proteome</keyword>
<dbReference type="Pfam" id="PF07722">
    <property type="entry name" value="Peptidase_C26"/>
    <property type="match status" value="1"/>
</dbReference>
<dbReference type="Gene3D" id="3.40.50.880">
    <property type="match status" value="1"/>
</dbReference>
<dbReference type="CDD" id="cd01745">
    <property type="entry name" value="GATase1_2"/>
    <property type="match status" value="1"/>
</dbReference>
<sequence length="245" mass="26419">MAEKNPPLIGVVPLVDEGRDSYWMLPGYFEGILEAGGAPVMLPLTDGPEVLARLVSSCDGILVTGGQDVSPELYGEQGADAVTLCGELCAARDKMESVLIPLAVRDDVPMLGICRGIQVINAVLGGTLWQDLPKQRPSEVEHHGLPPYEEPVHEVDVIPATPLAEAIGAGPYAVNSYHHQALRNLAPDLETMATAPDGVIEAVWRPESRFLWAVQWHPEFSRGVDEKSRKIFSAFIGAARGRALV</sequence>
<dbReference type="GO" id="GO:0016787">
    <property type="term" value="F:hydrolase activity"/>
    <property type="evidence" value="ECO:0007669"/>
    <property type="project" value="UniProtKB-KW"/>
</dbReference>
<protein>
    <submittedName>
        <fullName evidence="1">Gamma-glutamyl-gamma-aminobutyrate hydrolase family protein</fullName>
    </submittedName>
</protein>
<dbReference type="InterPro" id="IPR044668">
    <property type="entry name" value="PuuD-like"/>
</dbReference>
<keyword evidence="1" id="KW-0378">Hydrolase</keyword>
<dbReference type="RefSeq" id="WP_349183201.1">
    <property type="nucleotide sequence ID" value="NZ_JBBNGS010000023.1"/>
</dbReference>
<evidence type="ECO:0000313" key="2">
    <source>
        <dbReference type="Proteomes" id="UP001478817"/>
    </source>
</evidence>
<name>A0ABV1IHZ5_9ACTN</name>
<dbReference type="PANTHER" id="PTHR43235">
    <property type="entry name" value="GLUTAMINE AMIDOTRANSFERASE PB2B2.05-RELATED"/>
    <property type="match status" value="1"/>
</dbReference>
<proteinExistence type="predicted"/>
<dbReference type="PANTHER" id="PTHR43235:SF1">
    <property type="entry name" value="GLUTAMINE AMIDOTRANSFERASE PB2B2.05-RELATED"/>
    <property type="match status" value="1"/>
</dbReference>
<comment type="caution">
    <text evidence="1">The sequence shown here is derived from an EMBL/GenBank/DDBJ whole genome shotgun (WGS) entry which is preliminary data.</text>
</comment>
<reference evidence="1 2" key="1">
    <citation type="submission" date="2024-04" db="EMBL/GenBank/DDBJ databases">
        <title>Human intestinal bacterial collection.</title>
        <authorList>
            <person name="Pauvert C."/>
            <person name="Hitch T.C.A."/>
            <person name="Clavel T."/>
        </authorList>
    </citation>
    <scope>NUCLEOTIDE SEQUENCE [LARGE SCALE GENOMIC DNA]</scope>
    <source>
        <strain evidence="1 2">CLA-AA-H197</strain>
    </source>
</reference>